<keyword evidence="2" id="KW-1185">Reference proteome</keyword>
<organism evidence="1 2">
    <name type="scientific">Atta colombica</name>
    <dbReference type="NCBI Taxonomy" id="520822"/>
    <lineage>
        <taxon>Eukaryota</taxon>
        <taxon>Metazoa</taxon>
        <taxon>Ecdysozoa</taxon>
        <taxon>Arthropoda</taxon>
        <taxon>Hexapoda</taxon>
        <taxon>Insecta</taxon>
        <taxon>Pterygota</taxon>
        <taxon>Neoptera</taxon>
        <taxon>Endopterygota</taxon>
        <taxon>Hymenoptera</taxon>
        <taxon>Apocrita</taxon>
        <taxon>Aculeata</taxon>
        <taxon>Formicoidea</taxon>
        <taxon>Formicidae</taxon>
        <taxon>Myrmicinae</taxon>
        <taxon>Atta</taxon>
    </lineage>
</organism>
<name>A0A151I659_9HYME</name>
<reference evidence="1 2" key="1">
    <citation type="submission" date="2015-09" db="EMBL/GenBank/DDBJ databases">
        <title>Atta colombica WGS genome.</title>
        <authorList>
            <person name="Nygaard S."/>
            <person name="Hu H."/>
            <person name="Boomsma J."/>
            <person name="Zhang G."/>
        </authorList>
    </citation>
    <scope>NUCLEOTIDE SEQUENCE [LARGE SCALE GENOMIC DNA]</scope>
    <source>
        <strain evidence="1">Treedump-2</strain>
        <tissue evidence="1">Whole body</tissue>
    </source>
</reference>
<protein>
    <submittedName>
        <fullName evidence="1">Uncharacterized protein</fullName>
    </submittedName>
</protein>
<dbReference type="Proteomes" id="UP000078540">
    <property type="component" value="Unassembled WGS sequence"/>
</dbReference>
<sequence>MSRMWKFWSFEKDKKKRKTDYIKNIFIVDKVSEHYEQNIRSLARSDIERYCLMLIPEPWCDYTIRKVLFL</sequence>
<evidence type="ECO:0000313" key="1">
    <source>
        <dbReference type="EMBL" id="KYM90632.1"/>
    </source>
</evidence>
<dbReference type="AlphaFoldDB" id="A0A151I659"/>
<dbReference type="EMBL" id="KQ976411">
    <property type="protein sequence ID" value="KYM90632.1"/>
    <property type="molecule type" value="Genomic_DNA"/>
</dbReference>
<proteinExistence type="predicted"/>
<gene>
    <name evidence="1" type="ORF">ALC53_01760</name>
</gene>
<evidence type="ECO:0000313" key="2">
    <source>
        <dbReference type="Proteomes" id="UP000078540"/>
    </source>
</evidence>
<accession>A0A151I659</accession>